<dbReference type="Pfam" id="PF08668">
    <property type="entry name" value="HDOD"/>
    <property type="match status" value="1"/>
</dbReference>
<dbReference type="AlphaFoldDB" id="A0A645H659"/>
<comment type="caution">
    <text evidence="2">The sequence shown here is derived from an EMBL/GenBank/DDBJ whole genome shotgun (WGS) entry which is preliminary data.</text>
</comment>
<protein>
    <recommendedName>
        <fullName evidence="1">HDOD domain-containing protein</fullName>
    </recommendedName>
</protein>
<organism evidence="2">
    <name type="scientific">bioreactor metagenome</name>
    <dbReference type="NCBI Taxonomy" id="1076179"/>
    <lineage>
        <taxon>unclassified sequences</taxon>
        <taxon>metagenomes</taxon>
        <taxon>ecological metagenomes</taxon>
    </lineage>
</organism>
<gene>
    <name evidence="2" type="ORF">SDC9_181673</name>
</gene>
<evidence type="ECO:0000313" key="2">
    <source>
        <dbReference type="EMBL" id="MPN34180.1"/>
    </source>
</evidence>
<reference evidence="2" key="1">
    <citation type="submission" date="2019-08" db="EMBL/GenBank/DDBJ databases">
        <authorList>
            <person name="Kucharzyk K."/>
            <person name="Murdoch R.W."/>
            <person name="Higgins S."/>
            <person name="Loffler F."/>
        </authorList>
    </citation>
    <scope>NUCLEOTIDE SEQUENCE</scope>
</reference>
<proteinExistence type="predicted"/>
<dbReference type="SUPFAM" id="SSF109604">
    <property type="entry name" value="HD-domain/PDEase-like"/>
    <property type="match status" value="1"/>
</dbReference>
<feature type="domain" description="HDOD" evidence="1">
    <location>
        <begin position="10"/>
        <end position="60"/>
    </location>
</feature>
<sequence>MKRFTQTKEVLAKANRCDERRFTDIEDSELGTNHAVVGYFLAKRWHFSGVLAEAVLHHHDYAILGRPDGTSDTVRALIGLGVLAEHIARLQGAGGGDEEWDKAAPAVCAYFNLSLGAVDDLIEDILDSMD</sequence>
<dbReference type="EMBL" id="VSSQ01087083">
    <property type="protein sequence ID" value="MPN34180.1"/>
    <property type="molecule type" value="Genomic_DNA"/>
</dbReference>
<dbReference type="Gene3D" id="1.10.3210.10">
    <property type="entry name" value="Hypothetical protein af1432"/>
    <property type="match status" value="1"/>
</dbReference>
<evidence type="ECO:0000259" key="1">
    <source>
        <dbReference type="Pfam" id="PF08668"/>
    </source>
</evidence>
<dbReference type="InterPro" id="IPR013976">
    <property type="entry name" value="HDOD"/>
</dbReference>
<accession>A0A645H659</accession>
<name>A0A645H659_9ZZZZ</name>